<keyword evidence="1" id="KW-0614">Plasmid</keyword>
<reference evidence="1" key="1">
    <citation type="submission" date="2013-11" db="EMBL/GenBank/DDBJ databases">
        <title>Draft genome sequence of the broad-host-range Rhizobium sp. LPU83 strain, a member of the low-genetic diversity Oregon-like Rhizobium sp. group.</title>
        <authorList>
            <person name="Wibberg D."/>
            <person name="Puehler A."/>
            <person name="Schlueter A."/>
        </authorList>
    </citation>
    <scope>NUCLEOTIDE SEQUENCE [LARGE SCALE GENOMIC DNA]</scope>
    <source>
        <strain evidence="1">LPU83</strain>
        <plasmid evidence="1">pLPU83a</plasmid>
    </source>
</reference>
<dbReference type="EMBL" id="HG916853">
    <property type="protein sequence ID" value="CDM59975.1"/>
    <property type="molecule type" value="Genomic_DNA"/>
</dbReference>
<dbReference type="HOGENOM" id="CLU_2397533_0_0_5"/>
<protein>
    <submittedName>
        <fullName evidence="1">Uncharacterized protein</fullName>
    </submittedName>
</protein>
<evidence type="ECO:0000313" key="1">
    <source>
        <dbReference type="EMBL" id="CDM59975.1"/>
    </source>
</evidence>
<sequence length="96" mass="10245">MRLVPSRADGIARTGSNLRRGEVAKAASQLGMVQADRVSDKFAGSALDCQDNGASVHNACDAGERRQIQAELDVAQAELEAAVDLQGNIFDWEPPH</sequence>
<name>W6RHY8_9HYPH</name>
<gene>
    <name evidence="1" type="ORF">LPU83_pLPU83a_0134</name>
</gene>
<dbReference type="Proteomes" id="UP000019443">
    <property type="component" value="Plasmid pLPU83a"/>
</dbReference>
<dbReference type="eggNOG" id="ENOG503007Y">
    <property type="taxonomic scope" value="Bacteria"/>
</dbReference>
<accession>W6RHY8</accession>
<organism evidence="1 2">
    <name type="scientific">Rhizobium favelukesii</name>
    <dbReference type="NCBI Taxonomy" id="348824"/>
    <lineage>
        <taxon>Bacteria</taxon>
        <taxon>Pseudomonadati</taxon>
        <taxon>Pseudomonadota</taxon>
        <taxon>Alphaproteobacteria</taxon>
        <taxon>Hyphomicrobiales</taxon>
        <taxon>Rhizobiaceae</taxon>
        <taxon>Rhizobium/Agrobacterium group</taxon>
        <taxon>Rhizobium</taxon>
    </lineage>
</organism>
<dbReference type="KEGG" id="rhl:LPU83_pLPU83a_0134"/>
<evidence type="ECO:0000313" key="2">
    <source>
        <dbReference type="Proteomes" id="UP000019443"/>
    </source>
</evidence>
<keyword evidence="2" id="KW-1185">Reference proteome</keyword>
<dbReference type="AlphaFoldDB" id="W6RHY8"/>
<geneLocation type="plasmid" evidence="1 2">
    <name>pLPU83a</name>
</geneLocation>
<proteinExistence type="predicted"/>